<sequence length="92" mass="10684">YKIEKPSPPLSDYNRPNRASLRFLGRQENKKGVDEATIIDILTKRTNAQRQQIKAAYLQETGKNYRKYSNHDMNKVLDLEMKGDIEKCLTAI</sequence>
<evidence type="ECO:0000256" key="1">
    <source>
        <dbReference type="ARBA" id="ARBA00007831"/>
    </source>
</evidence>
<feature type="non-terminal residue" evidence="5">
    <location>
        <position position="1"/>
    </location>
</feature>
<feature type="region of interest" description="Disordered" evidence="4">
    <location>
        <begin position="1"/>
        <end position="24"/>
    </location>
</feature>
<dbReference type="GO" id="GO:0005509">
    <property type="term" value="F:calcium ion binding"/>
    <property type="evidence" value="ECO:0007669"/>
    <property type="project" value="InterPro"/>
</dbReference>
<dbReference type="AlphaFoldDB" id="A0A1A6GZK3"/>
<dbReference type="Gene3D" id="1.10.220.10">
    <property type="entry name" value="Annexin"/>
    <property type="match status" value="1"/>
</dbReference>
<accession>A0A1A6GZK3</accession>
<dbReference type="SMART" id="SM00335">
    <property type="entry name" value="ANX"/>
    <property type="match status" value="1"/>
</dbReference>
<keyword evidence="3" id="KW-0041">Annexin</keyword>
<dbReference type="SUPFAM" id="SSF47874">
    <property type="entry name" value="Annexin"/>
    <property type="match status" value="1"/>
</dbReference>
<evidence type="ECO:0008006" key="7">
    <source>
        <dbReference type="Google" id="ProtNLM"/>
    </source>
</evidence>
<reference evidence="5 6" key="1">
    <citation type="submission" date="2016-06" db="EMBL/GenBank/DDBJ databases">
        <title>The Draft Genome Sequence and Annotation of the Desert Woodrat Neotoma lepida.</title>
        <authorList>
            <person name="Campbell M."/>
            <person name="Oakeson K.F."/>
            <person name="Yandell M."/>
            <person name="Halpert J.R."/>
            <person name="Dearing D."/>
        </authorList>
    </citation>
    <scope>NUCLEOTIDE SEQUENCE [LARGE SCALE GENOMIC DNA]</scope>
    <source>
        <strain evidence="5">417</strain>
        <tissue evidence="5">Liver</tissue>
    </source>
</reference>
<dbReference type="GO" id="GO:0005544">
    <property type="term" value="F:calcium-dependent phospholipid binding"/>
    <property type="evidence" value="ECO:0007669"/>
    <property type="project" value="InterPro"/>
</dbReference>
<comment type="similarity">
    <text evidence="1">Belongs to the annexin family.</text>
</comment>
<dbReference type="Pfam" id="PF00191">
    <property type="entry name" value="Annexin"/>
    <property type="match status" value="1"/>
</dbReference>
<protein>
    <recommendedName>
        <fullName evidence="7">Annexin</fullName>
    </recommendedName>
</protein>
<dbReference type="OrthoDB" id="37886at2759"/>
<dbReference type="STRING" id="56216.A0A1A6GZK3"/>
<name>A0A1A6GZK3_NEOLE</name>
<keyword evidence="2" id="KW-0677">Repeat</keyword>
<evidence type="ECO:0000313" key="6">
    <source>
        <dbReference type="Proteomes" id="UP000092124"/>
    </source>
</evidence>
<dbReference type="InterPro" id="IPR018502">
    <property type="entry name" value="Annexin_repeat"/>
</dbReference>
<organism evidence="5 6">
    <name type="scientific">Neotoma lepida</name>
    <name type="common">Desert woodrat</name>
    <dbReference type="NCBI Taxonomy" id="56216"/>
    <lineage>
        <taxon>Eukaryota</taxon>
        <taxon>Metazoa</taxon>
        <taxon>Chordata</taxon>
        <taxon>Craniata</taxon>
        <taxon>Vertebrata</taxon>
        <taxon>Euteleostomi</taxon>
        <taxon>Mammalia</taxon>
        <taxon>Eutheria</taxon>
        <taxon>Euarchontoglires</taxon>
        <taxon>Glires</taxon>
        <taxon>Rodentia</taxon>
        <taxon>Myomorpha</taxon>
        <taxon>Muroidea</taxon>
        <taxon>Cricetidae</taxon>
        <taxon>Neotominae</taxon>
        <taxon>Neotoma</taxon>
    </lineage>
</organism>
<evidence type="ECO:0000256" key="4">
    <source>
        <dbReference type="SAM" id="MobiDB-lite"/>
    </source>
</evidence>
<gene>
    <name evidence="5" type="ORF">A6R68_13660</name>
</gene>
<feature type="non-terminal residue" evidence="5">
    <location>
        <position position="92"/>
    </location>
</feature>
<dbReference type="InterPro" id="IPR037104">
    <property type="entry name" value="Annexin_sf"/>
</dbReference>
<comment type="caution">
    <text evidence="5">The sequence shown here is derived from an EMBL/GenBank/DDBJ whole genome shotgun (WGS) entry which is preliminary data.</text>
</comment>
<dbReference type="Proteomes" id="UP000092124">
    <property type="component" value="Unassembled WGS sequence"/>
</dbReference>
<dbReference type="EMBL" id="LZPO01055560">
    <property type="protein sequence ID" value="OBS71763.1"/>
    <property type="molecule type" value="Genomic_DNA"/>
</dbReference>
<proteinExistence type="inferred from homology"/>
<evidence type="ECO:0000313" key="5">
    <source>
        <dbReference type="EMBL" id="OBS71763.1"/>
    </source>
</evidence>
<evidence type="ECO:0000256" key="3">
    <source>
        <dbReference type="ARBA" id="ARBA00023216"/>
    </source>
</evidence>
<evidence type="ECO:0000256" key="2">
    <source>
        <dbReference type="ARBA" id="ARBA00022737"/>
    </source>
</evidence>
<keyword evidence="6" id="KW-1185">Reference proteome</keyword>
<dbReference type="PROSITE" id="PS51897">
    <property type="entry name" value="ANNEXIN_2"/>
    <property type="match status" value="1"/>
</dbReference>